<evidence type="ECO:0000256" key="8">
    <source>
        <dbReference type="ARBA" id="ARBA00023049"/>
    </source>
</evidence>
<evidence type="ECO:0000256" key="6">
    <source>
        <dbReference type="ARBA" id="ARBA00022801"/>
    </source>
</evidence>
<keyword evidence="8" id="KW-0482">Metalloprotease</keyword>
<dbReference type="GO" id="GO:0005886">
    <property type="term" value="C:plasma membrane"/>
    <property type="evidence" value="ECO:0007669"/>
    <property type="project" value="UniProtKB-SubCell"/>
</dbReference>
<dbReference type="InterPro" id="IPR018497">
    <property type="entry name" value="Peptidase_M13_C"/>
</dbReference>
<dbReference type="AlphaFoldDB" id="A0AAV8WDZ2"/>
<evidence type="ECO:0000256" key="2">
    <source>
        <dbReference type="ARBA" id="ARBA00004401"/>
    </source>
</evidence>
<feature type="domain" description="Peptidase M13 C-terminal" evidence="9">
    <location>
        <begin position="376"/>
        <end position="573"/>
    </location>
</feature>
<feature type="domain" description="Peptidase M13 N-terminal" evidence="10">
    <location>
        <begin position="20"/>
        <end position="312"/>
    </location>
</feature>
<proteinExistence type="inferred from homology"/>
<evidence type="ECO:0000256" key="1">
    <source>
        <dbReference type="ARBA" id="ARBA00001947"/>
    </source>
</evidence>
<keyword evidence="6" id="KW-0378">Hydrolase</keyword>
<keyword evidence="4" id="KW-0645">Protease</keyword>
<dbReference type="InterPro" id="IPR000718">
    <property type="entry name" value="Peptidase_M13"/>
</dbReference>
<evidence type="ECO:0000256" key="7">
    <source>
        <dbReference type="ARBA" id="ARBA00022833"/>
    </source>
</evidence>
<dbReference type="Pfam" id="PF05649">
    <property type="entry name" value="Peptidase_M13_N"/>
    <property type="match status" value="1"/>
</dbReference>
<gene>
    <name evidence="11" type="ORF">NQ315_000950</name>
</gene>
<dbReference type="EMBL" id="JANEYG010000002">
    <property type="protein sequence ID" value="KAJ8924797.1"/>
    <property type="molecule type" value="Genomic_DNA"/>
</dbReference>
<evidence type="ECO:0000256" key="3">
    <source>
        <dbReference type="ARBA" id="ARBA00007357"/>
    </source>
</evidence>
<comment type="cofactor">
    <cofactor evidence="1">
        <name>Zn(2+)</name>
        <dbReference type="ChEBI" id="CHEBI:29105"/>
    </cofactor>
</comment>
<dbReference type="GO" id="GO:0016485">
    <property type="term" value="P:protein processing"/>
    <property type="evidence" value="ECO:0007669"/>
    <property type="project" value="TreeGrafter"/>
</dbReference>
<dbReference type="GO" id="GO:0046872">
    <property type="term" value="F:metal ion binding"/>
    <property type="evidence" value="ECO:0007669"/>
    <property type="project" value="UniProtKB-KW"/>
</dbReference>
<dbReference type="SUPFAM" id="SSF55486">
    <property type="entry name" value="Metalloproteases ('zincins'), catalytic domain"/>
    <property type="match status" value="1"/>
</dbReference>
<dbReference type="Gene3D" id="1.10.1380.10">
    <property type="entry name" value="Neutral endopeptidase , domain2"/>
    <property type="match status" value="1"/>
</dbReference>
<evidence type="ECO:0000256" key="4">
    <source>
        <dbReference type="ARBA" id="ARBA00022670"/>
    </source>
</evidence>
<reference evidence="11 12" key="1">
    <citation type="journal article" date="2023" name="Insect Mol. Biol.">
        <title>Genome sequencing provides insights into the evolution of gene families encoding plant cell wall-degrading enzymes in longhorned beetles.</title>
        <authorList>
            <person name="Shin N.R."/>
            <person name="Okamura Y."/>
            <person name="Kirsch R."/>
            <person name="Pauchet Y."/>
        </authorList>
    </citation>
    <scope>NUCLEOTIDE SEQUENCE [LARGE SCALE GENOMIC DNA]</scope>
    <source>
        <strain evidence="11">EAD_L_NR</strain>
    </source>
</reference>
<dbReference type="PROSITE" id="PS51885">
    <property type="entry name" value="NEPRILYSIN"/>
    <property type="match status" value="1"/>
</dbReference>
<dbReference type="Pfam" id="PF01431">
    <property type="entry name" value="Peptidase_M13"/>
    <property type="match status" value="1"/>
</dbReference>
<comment type="caution">
    <text evidence="11">The sequence shown here is derived from an EMBL/GenBank/DDBJ whole genome shotgun (WGS) entry which is preliminary data.</text>
</comment>
<comment type="subcellular location">
    <subcellularLocation>
        <location evidence="2">Cell membrane</location>
        <topology evidence="2">Single-pass type II membrane protein</topology>
    </subcellularLocation>
</comment>
<dbReference type="PANTHER" id="PTHR11733">
    <property type="entry name" value="ZINC METALLOPROTEASE FAMILY M13 NEPRILYSIN-RELATED"/>
    <property type="match status" value="1"/>
</dbReference>
<feature type="non-terminal residue" evidence="11">
    <location>
        <position position="1"/>
    </location>
</feature>
<dbReference type="InterPro" id="IPR008753">
    <property type="entry name" value="Peptidase_M13_N"/>
</dbReference>
<evidence type="ECO:0008006" key="13">
    <source>
        <dbReference type="Google" id="ProtNLM"/>
    </source>
</evidence>
<protein>
    <recommendedName>
        <fullName evidence="13">Peptidase M13 N-terminal domain-containing protein</fullName>
    </recommendedName>
</protein>
<comment type="similarity">
    <text evidence="3">Belongs to the peptidase M13 family.</text>
</comment>
<sequence>NNIYFYILIIVPGGWYILREWNNADFDKDKLLIQLHVRYGVSPFFKISVQPNPNVRGQNSIHISPSGLGLPDRDYYFRDQDDRILVAYKEYIRDVIIYLSSTARNEATKFGTDMFSYEKRIAEITPSRIHLQNPVLMYNAISISELGLTASSVPFYDLLQAMYPEANITENTEVIVTSLEYLHQITKIISATDNSIMNGYLMWTLVRDYIPYLSTKYTSVMDTFNSELLGIAKPLPRWEQCSGLVRKVMGLAVDNFLEKKDPISNRTVEIVNNTFKSIVTAVTNRLGKFENTALLHQHLQLKLSTLKLQIGVPVAAKNESFLKQYYLGLKVLKSNLFDSVRNSFNFHRKLQEKILMNSTPAEPLMSHALNLVPRVVYSPSDHTVVVPRSLLTEPAFNNKYPSSLIYGRLGVEISEAVISSILPYDSLWTADKKILSPFHMTVDESIKSVQPATECLSDYALNLNLAVPYDSANETFLTVLKHLSAVSVANEALKSSLDDADHIHQPSLEMYEDPALFFVAYAQTQCSESTNQYQLYQNIVHLQLPQRILLLLTWAQIPEFSEALECSYNKKMQCRDIF</sequence>
<keyword evidence="5" id="KW-0479">Metal-binding</keyword>
<keyword evidence="7" id="KW-0862">Zinc</keyword>
<evidence type="ECO:0000313" key="11">
    <source>
        <dbReference type="EMBL" id="KAJ8924797.1"/>
    </source>
</evidence>
<dbReference type="InterPro" id="IPR042089">
    <property type="entry name" value="Peptidase_M13_dom_2"/>
</dbReference>
<dbReference type="Proteomes" id="UP001159042">
    <property type="component" value="Unassembled WGS sequence"/>
</dbReference>
<keyword evidence="12" id="KW-1185">Reference proteome</keyword>
<dbReference type="Gene3D" id="3.40.390.10">
    <property type="entry name" value="Collagenase (Catalytic Domain)"/>
    <property type="match status" value="1"/>
</dbReference>
<evidence type="ECO:0000256" key="5">
    <source>
        <dbReference type="ARBA" id="ARBA00022723"/>
    </source>
</evidence>
<dbReference type="PANTHER" id="PTHR11733:SF228">
    <property type="entry name" value="PROTEIN GONE EARLY"/>
    <property type="match status" value="1"/>
</dbReference>
<accession>A0AAV8WDZ2</accession>
<evidence type="ECO:0000313" key="12">
    <source>
        <dbReference type="Proteomes" id="UP001159042"/>
    </source>
</evidence>
<evidence type="ECO:0000259" key="10">
    <source>
        <dbReference type="Pfam" id="PF05649"/>
    </source>
</evidence>
<evidence type="ECO:0000259" key="9">
    <source>
        <dbReference type="Pfam" id="PF01431"/>
    </source>
</evidence>
<organism evidence="11 12">
    <name type="scientific">Exocentrus adspersus</name>
    <dbReference type="NCBI Taxonomy" id="1586481"/>
    <lineage>
        <taxon>Eukaryota</taxon>
        <taxon>Metazoa</taxon>
        <taxon>Ecdysozoa</taxon>
        <taxon>Arthropoda</taxon>
        <taxon>Hexapoda</taxon>
        <taxon>Insecta</taxon>
        <taxon>Pterygota</taxon>
        <taxon>Neoptera</taxon>
        <taxon>Endopterygota</taxon>
        <taxon>Coleoptera</taxon>
        <taxon>Polyphaga</taxon>
        <taxon>Cucujiformia</taxon>
        <taxon>Chrysomeloidea</taxon>
        <taxon>Cerambycidae</taxon>
        <taxon>Lamiinae</taxon>
        <taxon>Acanthocinini</taxon>
        <taxon>Exocentrus</taxon>
    </lineage>
</organism>
<name>A0AAV8WDZ2_9CUCU</name>
<dbReference type="InterPro" id="IPR024079">
    <property type="entry name" value="MetalloPept_cat_dom_sf"/>
</dbReference>
<dbReference type="GO" id="GO:0004222">
    <property type="term" value="F:metalloendopeptidase activity"/>
    <property type="evidence" value="ECO:0007669"/>
    <property type="project" value="InterPro"/>
</dbReference>